<keyword evidence="5 7" id="KW-0472">Membrane</keyword>
<evidence type="ECO:0000313" key="9">
    <source>
        <dbReference type="EMBL" id="CAD9273351.1"/>
    </source>
</evidence>
<proteinExistence type="inferred from homology"/>
<dbReference type="EMBL" id="HBGK01004304">
    <property type="protein sequence ID" value="CAD9273351.1"/>
    <property type="molecule type" value="Transcribed_RNA"/>
</dbReference>
<sequence length="520" mass="54995">MKTFHSVVCGASLLLSLQVVPHADCFKFHRARNAAGKKRFHNSRLRDSTASVQDAPSEPSLEEVATEPSDKNASKRDMMKFAIPALGIYLCNPLLSNIDNAFVGRTVGTSGLAALSPATVCTDQMLYLFSFLSRATTGLVSRAYAATNESNGGDKEAARNAASAPLTVSLMCGAALSVFYVFFTPSMLTALKVNPALRTSAASYIYWRGAIAAFALAQAVSLSVMMATRDAITPLKIVGLAALLNVCGDALLCVWPLRWGCAGAAAATSGATLLSSLFMLRALRRKGLLPKIRMPTKKELSGLLEFMGPLLAITFTRLGGFIVMQKSAMKLGVQPLAAYQLSINLLTFFLLFGEPLSQLSQTKLPALVDAEDGRSVLGNLKSVITLASFTSLGIAGVASLAVARGSHLFSSDLGVQLLARQAAPAIFASVATAIMTVAIDGAMLASRDFGFMLLVGLSTFILQIGLLKSPNLSLSYIFGTFTMRLGVYSVLAVLRVALGYGALGKVLRSRPGVLNGKKEQ</sequence>
<evidence type="ECO:0000256" key="2">
    <source>
        <dbReference type="ARBA" id="ARBA00010199"/>
    </source>
</evidence>
<evidence type="ECO:0000256" key="4">
    <source>
        <dbReference type="ARBA" id="ARBA00022989"/>
    </source>
</evidence>
<gene>
    <name evidence="9" type="ORF">GOCE00092_LOCUS2258</name>
</gene>
<dbReference type="InterPro" id="IPR044644">
    <property type="entry name" value="DinF-like"/>
</dbReference>
<dbReference type="InterPro" id="IPR002528">
    <property type="entry name" value="MATE_fam"/>
</dbReference>
<feature type="transmembrane region" description="Helical" evidence="7">
    <location>
        <begin position="336"/>
        <end position="353"/>
    </location>
</feature>
<dbReference type="GO" id="GO:0042910">
    <property type="term" value="F:xenobiotic transmembrane transporter activity"/>
    <property type="evidence" value="ECO:0007669"/>
    <property type="project" value="InterPro"/>
</dbReference>
<comment type="subcellular location">
    <subcellularLocation>
        <location evidence="1">Membrane</location>
        <topology evidence="1">Multi-pass membrane protein</topology>
    </subcellularLocation>
</comment>
<dbReference type="AlphaFoldDB" id="A0A7S1UN78"/>
<keyword evidence="8" id="KW-0732">Signal</keyword>
<evidence type="ECO:0000256" key="5">
    <source>
        <dbReference type="ARBA" id="ARBA00023136"/>
    </source>
</evidence>
<keyword evidence="4 7" id="KW-1133">Transmembrane helix</keyword>
<feature type="transmembrane region" description="Helical" evidence="7">
    <location>
        <begin position="263"/>
        <end position="283"/>
    </location>
</feature>
<feature type="transmembrane region" description="Helical" evidence="7">
    <location>
        <begin position="383"/>
        <end position="402"/>
    </location>
</feature>
<dbReference type="GO" id="GO:0016020">
    <property type="term" value="C:membrane"/>
    <property type="evidence" value="ECO:0007669"/>
    <property type="project" value="UniProtKB-SubCell"/>
</dbReference>
<feature type="chain" id="PRO_5031103335" description="Polysaccharide biosynthesis protein C-terminal domain-containing protein" evidence="8">
    <location>
        <begin position="26"/>
        <end position="520"/>
    </location>
</feature>
<feature type="signal peptide" evidence="8">
    <location>
        <begin position="1"/>
        <end position="25"/>
    </location>
</feature>
<organism evidence="9">
    <name type="scientific">Grammatophora oceanica</name>
    <dbReference type="NCBI Taxonomy" id="210454"/>
    <lineage>
        <taxon>Eukaryota</taxon>
        <taxon>Sar</taxon>
        <taxon>Stramenopiles</taxon>
        <taxon>Ochrophyta</taxon>
        <taxon>Bacillariophyta</taxon>
        <taxon>Fragilariophyceae</taxon>
        <taxon>Fragilariophycidae</taxon>
        <taxon>Rhabdonematales</taxon>
        <taxon>Grammatophoraceae</taxon>
        <taxon>Grammatophora</taxon>
    </lineage>
</organism>
<reference evidence="9" key="1">
    <citation type="submission" date="2021-01" db="EMBL/GenBank/DDBJ databases">
        <authorList>
            <person name="Corre E."/>
            <person name="Pelletier E."/>
            <person name="Niang G."/>
            <person name="Scheremetjew M."/>
            <person name="Finn R."/>
            <person name="Kale V."/>
            <person name="Holt S."/>
            <person name="Cochrane G."/>
            <person name="Meng A."/>
            <person name="Brown T."/>
            <person name="Cohen L."/>
        </authorList>
    </citation>
    <scope>NUCLEOTIDE SEQUENCE</scope>
    <source>
        <strain evidence="9">CCMP 410</strain>
    </source>
</reference>
<feature type="transmembrane region" description="Helical" evidence="7">
    <location>
        <begin position="422"/>
        <end position="442"/>
    </location>
</feature>
<feature type="region of interest" description="Disordered" evidence="6">
    <location>
        <begin position="39"/>
        <end position="72"/>
    </location>
</feature>
<evidence type="ECO:0008006" key="10">
    <source>
        <dbReference type="Google" id="ProtNLM"/>
    </source>
</evidence>
<evidence type="ECO:0000256" key="7">
    <source>
        <dbReference type="SAM" id="Phobius"/>
    </source>
</evidence>
<feature type="transmembrane region" description="Helical" evidence="7">
    <location>
        <begin position="487"/>
        <end position="507"/>
    </location>
</feature>
<dbReference type="PANTHER" id="PTHR42893:SF9">
    <property type="entry name" value="PROTEIN DETOXIFICATION 46, CHLOROPLASTIC"/>
    <property type="match status" value="1"/>
</dbReference>
<feature type="transmembrane region" description="Helical" evidence="7">
    <location>
        <begin position="303"/>
        <end position="324"/>
    </location>
</feature>
<protein>
    <recommendedName>
        <fullName evidence="10">Polysaccharide biosynthesis protein C-terminal domain-containing protein</fullName>
    </recommendedName>
</protein>
<name>A0A7S1UN78_9STRA</name>
<dbReference type="GO" id="GO:0015297">
    <property type="term" value="F:antiporter activity"/>
    <property type="evidence" value="ECO:0007669"/>
    <property type="project" value="InterPro"/>
</dbReference>
<feature type="transmembrane region" description="Helical" evidence="7">
    <location>
        <begin position="166"/>
        <end position="185"/>
    </location>
</feature>
<feature type="transmembrane region" description="Helical" evidence="7">
    <location>
        <begin position="205"/>
        <end position="225"/>
    </location>
</feature>
<evidence type="ECO:0000256" key="1">
    <source>
        <dbReference type="ARBA" id="ARBA00004141"/>
    </source>
</evidence>
<keyword evidence="3 7" id="KW-0812">Transmembrane</keyword>
<evidence type="ECO:0000256" key="6">
    <source>
        <dbReference type="SAM" id="MobiDB-lite"/>
    </source>
</evidence>
<comment type="similarity">
    <text evidence="2">Belongs to the multi antimicrobial extrusion (MATE) (TC 2.A.66.1) family.</text>
</comment>
<evidence type="ECO:0000256" key="3">
    <source>
        <dbReference type="ARBA" id="ARBA00022692"/>
    </source>
</evidence>
<dbReference type="PANTHER" id="PTHR42893">
    <property type="entry name" value="PROTEIN DETOXIFICATION 44, CHLOROPLASTIC-RELATED"/>
    <property type="match status" value="1"/>
</dbReference>
<accession>A0A7S1UN78</accession>
<evidence type="ECO:0000256" key="8">
    <source>
        <dbReference type="SAM" id="SignalP"/>
    </source>
</evidence>
<dbReference type="Pfam" id="PF01554">
    <property type="entry name" value="MatE"/>
    <property type="match status" value="1"/>
</dbReference>
<feature type="transmembrane region" description="Helical" evidence="7">
    <location>
        <begin position="449"/>
        <end position="467"/>
    </location>
</feature>